<dbReference type="EMBL" id="LAZR01017488">
    <property type="protein sequence ID" value="KKM00212.1"/>
    <property type="molecule type" value="Genomic_DNA"/>
</dbReference>
<name>A0A0F9HAW1_9ZZZZ</name>
<dbReference type="AlphaFoldDB" id="A0A0F9HAW1"/>
<evidence type="ECO:0000313" key="1">
    <source>
        <dbReference type="EMBL" id="KKM00212.1"/>
    </source>
</evidence>
<accession>A0A0F9HAW1</accession>
<comment type="caution">
    <text evidence="1">The sequence shown here is derived from an EMBL/GenBank/DDBJ whole genome shotgun (WGS) entry which is preliminary data.</text>
</comment>
<organism evidence="1">
    <name type="scientific">marine sediment metagenome</name>
    <dbReference type="NCBI Taxonomy" id="412755"/>
    <lineage>
        <taxon>unclassified sequences</taxon>
        <taxon>metagenomes</taxon>
        <taxon>ecological metagenomes</taxon>
    </lineage>
</organism>
<feature type="non-terminal residue" evidence="1">
    <location>
        <position position="1"/>
    </location>
</feature>
<sequence>DPYLDGDYTAPDGDRVNLYLLEQPRETGVLQAAASIDLSMSSPTVVLEYRASNGLIVGNAALDTLFAAVRNLPLEGTFALGTLEGASTLREAYFTLTLGSRTLTDSSVLSVLATTVNIATITGSFSLLTLTLSATESTPIEVLAALGTLELTFNLTTLQTIFAL</sequence>
<reference evidence="1" key="1">
    <citation type="journal article" date="2015" name="Nature">
        <title>Complex archaea that bridge the gap between prokaryotes and eukaryotes.</title>
        <authorList>
            <person name="Spang A."/>
            <person name="Saw J.H."/>
            <person name="Jorgensen S.L."/>
            <person name="Zaremba-Niedzwiedzka K."/>
            <person name="Martijn J."/>
            <person name="Lind A.E."/>
            <person name="van Eijk R."/>
            <person name="Schleper C."/>
            <person name="Guy L."/>
            <person name="Ettema T.J."/>
        </authorList>
    </citation>
    <scope>NUCLEOTIDE SEQUENCE</scope>
</reference>
<gene>
    <name evidence="1" type="ORF">LCGC14_1806720</name>
</gene>
<proteinExistence type="predicted"/>
<protein>
    <submittedName>
        <fullName evidence="1">Uncharacterized protein</fullName>
    </submittedName>
</protein>